<feature type="domain" description="Protein FecR C-terminal" evidence="3">
    <location>
        <begin position="361"/>
        <end position="426"/>
    </location>
</feature>
<evidence type="ECO:0000259" key="3">
    <source>
        <dbReference type="Pfam" id="PF16344"/>
    </source>
</evidence>
<dbReference type="InterPro" id="IPR012373">
    <property type="entry name" value="Ferrdict_sens_TM"/>
</dbReference>
<feature type="domain" description="FecR protein" evidence="2">
    <location>
        <begin position="201"/>
        <end position="307"/>
    </location>
</feature>
<dbReference type="PANTHER" id="PTHR30273:SF2">
    <property type="entry name" value="PROTEIN FECR"/>
    <property type="match status" value="1"/>
</dbReference>
<comment type="caution">
    <text evidence="4">The sequence shown here is derived from an EMBL/GenBank/DDBJ whole genome shotgun (WGS) entry which is preliminary data.</text>
</comment>
<evidence type="ECO:0000256" key="1">
    <source>
        <dbReference type="SAM" id="Phobius"/>
    </source>
</evidence>
<dbReference type="PANTHER" id="PTHR30273">
    <property type="entry name" value="PERIPLASMIC SIGNAL SENSOR AND SIGMA FACTOR ACTIVATOR FECR-RELATED"/>
    <property type="match status" value="1"/>
</dbReference>
<organism evidence="4 5">
    <name type="scientific">Niastella soli</name>
    <dbReference type="NCBI Taxonomy" id="2821487"/>
    <lineage>
        <taxon>Bacteria</taxon>
        <taxon>Pseudomonadati</taxon>
        <taxon>Bacteroidota</taxon>
        <taxon>Chitinophagia</taxon>
        <taxon>Chitinophagales</taxon>
        <taxon>Chitinophagaceae</taxon>
        <taxon>Niastella</taxon>
    </lineage>
</organism>
<evidence type="ECO:0000313" key="4">
    <source>
        <dbReference type="EMBL" id="MBO9203125.1"/>
    </source>
</evidence>
<dbReference type="RefSeq" id="WP_209141178.1">
    <property type="nucleotide sequence ID" value="NZ_JAGHKO010000005.1"/>
</dbReference>
<gene>
    <name evidence="4" type="ORF">J7I42_22740</name>
</gene>
<keyword evidence="1" id="KW-1133">Transmembrane helix</keyword>
<dbReference type="Proteomes" id="UP000677244">
    <property type="component" value="Unassembled WGS sequence"/>
</dbReference>
<reference evidence="4 5" key="1">
    <citation type="submission" date="2021-03" db="EMBL/GenBank/DDBJ databases">
        <title>Assistant Professor.</title>
        <authorList>
            <person name="Huq M.A."/>
        </authorList>
    </citation>
    <scope>NUCLEOTIDE SEQUENCE [LARGE SCALE GENOMIC DNA]</scope>
    <source>
        <strain evidence="4 5">MAH-29</strain>
    </source>
</reference>
<dbReference type="Pfam" id="PF16344">
    <property type="entry name" value="FecR_C"/>
    <property type="match status" value="1"/>
</dbReference>
<evidence type="ECO:0000313" key="5">
    <source>
        <dbReference type="Proteomes" id="UP000677244"/>
    </source>
</evidence>
<keyword evidence="1" id="KW-0472">Membrane</keyword>
<keyword evidence="1" id="KW-0812">Transmembrane</keyword>
<name>A0ABS3Z0C9_9BACT</name>
<proteinExistence type="predicted"/>
<evidence type="ECO:0000259" key="2">
    <source>
        <dbReference type="Pfam" id="PF04773"/>
    </source>
</evidence>
<protein>
    <submittedName>
        <fullName evidence="4">FecR family protein</fullName>
    </submittedName>
</protein>
<feature type="transmembrane region" description="Helical" evidence="1">
    <location>
        <begin position="95"/>
        <end position="116"/>
    </location>
</feature>
<dbReference type="Gene3D" id="2.60.120.1440">
    <property type="match status" value="1"/>
</dbReference>
<keyword evidence="5" id="KW-1185">Reference proteome</keyword>
<dbReference type="InterPro" id="IPR006860">
    <property type="entry name" value="FecR"/>
</dbReference>
<dbReference type="Pfam" id="PF04773">
    <property type="entry name" value="FecR"/>
    <property type="match status" value="1"/>
</dbReference>
<dbReference type="InterPro" id="IPR032508">
    <property type="entry name" value="FecR_C"/>
</dbReference>
<dbReference type="Gene3D" id="3.55.50.30">
    <property type="match status" value="1"/>
</dbReference>
<dbReference type="EMBL" id="JAGHKO010000005">
    <property type="protein sequence ID" value="MBO9203125.1"/>
    <property type="molecule type" value="Genomic_DNA"/>
</dbReference>
<sequence length="430" mass="47359">MDTELNTSGMEEVDYLAALLLKQLRNEITEAELQFLENWKASHPSHALVSELVNDSVQLQNDLLAMKQVDMEGRWQQISAQVNLLKKPVPLFRRWYTYAAAALVLLIAGAITWPYWKTAKAPEPVVINEKYLPANISISPGGNKAVLTLSNGLEINLENAANGKVAQEGNVMVMKQKEGEVKYEQTNSPSGDVMAGEILNTLSTPRGGQYSLVLPDGSKVWLNAASSIKYPTHFATHERRVAITGEVYFEVKNLSAKRGKRKPFIVDVLSATGSPGAVVEVLGTQFNVMAYNDESAITATLVNGKVKVSVPSAQDNNFKLLVPGQQAQIAQASNAVATSELIKVVKVDDMDDALAWKRGFISLNNSDIKYIMRSLSRWYNIDVNYPGKVPDFKFTGSIPRSENISTVIKTMEYAGVHFKLEKNNTISVLP</sequence>
<accession>A0ABS3Z0C9</accession>